<evidence type="ECO:0000259" key="2">
    <source>
        <dbReference type="SMART" id="SM00128"/>
    </source>
</evidence>
<dbReference type="AlphaFoldDB" id="A0AAD4M4R6"/>
<gene>
    <name evidence="3" type="ORF">B0F90DRAFT_1809982</name>
</gene>
<dbReference type="PANTHER" id="PTHR11200">
    <property type="entry name" value="INOSITOL 5-PHOSPHATASE"/>
    <property type="match status" value="1"/>
</dbReference>
<dbReference type="Gene3D" id="2.130.10.10">
    <property type="entry name" value="YVTN repeat-like/Quinoprotein amine dehydrogenase"/>
    <property type="match status" value="1"/>
</dbReference>
<evidence type="ECO:0000313" key="3">
    <source>
        <dbReference type="EMBL" id="KAI0301894.1"/>
    </source>
</evidence>
<dbReference type="EMBL" id="WTXG01000012">
    <property type="protein sequence ID" value="KAI0301894.1"/>
    <property type="molecule type" value="Genomic_DNA"/>
</dbReference>
<feature type="compositionally biased region" description="Acidic residues" evidence="1">
    <location>
        <begin position="23"/>
        <end position="35"/>
    </location>
</feature>
<dbReference type="InterPro" id="IPR036691">
    <property type="entry name" value="Endo/exonu/phosph_ase_sf"/>
</dbReference>
<evidence type="ECO:0000313" key="4">
    <source>
        <dbReference type="Proteomes" id="UP001203297"/>
    </source>
</evidence>
<keyword evidence="4" id="KW-1185">Reference proteome</keyword>
<dbReference type="Proteomes" id="UP001203297">
    <property type="component" value="Unassembled WGS sequence"/>
</dbReference>
<feature type="region of interest" description="Disordered" evidence="1">
    <location>
        <begin position="1"/>
        <end position="55"/>
    </location>
</feature>
<sequence>MPPPPTRIIAPGDKLPAVRPTLSDDESEESAEEEDPKSKILNAMPDTSRSSRRPPVLQCHKYDSFQVQTQTHSAIICAAGHVYVAATVHHVKIYDLNLSESPLLVLDGKDVGLKELKATSLEFCSAKAAQSKGRYVWIGTKDGHMLELDVITGQLMGTRLSIHFYPITRILRYGDVMLSLDDGGKVTIWMSNSAGEDLRLASAQVRGSRISDRQEFAEMFAGKLWTSARDTITPGARGPAVRVYDILNPGSATRTMLPTEHVGTVTSGTMLPSDPNHVYLGHEGGFVTVWLITTDDGIPVCEEVMRISNSDVLCLAGINDRLWVGGRNGTIAAYNVESRPWIMTNNWIAHWNGQSVVPLQKIVVDPYSIDKIGRLCVYSIGRDDHVKCWDGLLGADWQDTELLKLEKSFSHFRNITILFVSWNIGASKPEHLSGSKENSSFLYDALNSVEPPDIIVFGLQEVVPLDKANVAKFLKKKKGLEGASTTLHSEHRRWTDKLVGTVTFALPDERYKLLYTKELVGLLSCVMIKTKEQAAVRDYAAHTISRGVRGRFGNKGAIAVRLLVDDTSLCFLNCHLAAGHRRVRDRNADAAAIIEHEKLFPELQVLDEALAFVGGGDGTMALDHEIVFMSGDLNYRIDQRRDAVVSSVQQNTYESLLVHDQLTKEMKTNIRLHSFMEGPITFPPTYKYDLHSTEYDTSEKRRIPAWCDRVLWRARDPTRVEQLHYRRYEPDISDHRPISAAFHVLVKSIQHDARNKVKEEVQAQWSVREWQLLDNARAFFIDQLVL</sequence>
<dbReference type="SMART" id="SM00128">
    <property type="entry name" value="IPPc"/>
    <property type="match status" value="1"/>
</dbReference>
<dbReference type="Gene3D" id="3.60.10.10">
    <property type="entry name" value="Endonuclease/exonuclease/phosphatase"/>
    <property type="match status" value="1"/>
</dbReference>
<reference evidence="3" key="1">
    <citation type="journal article" date="2022" name="New Phytol.">
        <title>Evolutionary transition to the ectomycorrhizal habit in the genomes of a hyperdiverse lineage of mushroom-forming fungi.</title>
        <authorList>
            <person name="Looney B."/>
            <person name="Miyauchi S."/>
            <person name="Morin E."/>
            <person name="Drula E."/>
            <person name="Courty P.E."/>
            <person name="Kohler A."/>
            <person name="Kuo A."/>
            <person name="LaButti K."/>
            <person name="Pangilinan J."/>
            <person name="Lipzen A."/>
            <person name="Riley R."/>
            <person name="Andreopoulos W."/>
            <person name="He G."/>
            <person name="Johnson J."/>
            <person name="Nolan M."/>
            <person name="Tritt A."/>
            <person name="Barry K.W."/>
            <person name="Grigoriev I.V."/>
            <person name="Nagy L.G."/>
            <person name="Hibbett D."/>
            <person name="Henrissat B."/>
            <person name="Matheny P.B."/>
            <person name="Labbe J."/>
            <person name="Martin F.M."/>
        </authorList>
    </citation>
    <scope>NUCLEOTIDE SEQUENCE</scope>
    <source>
        <strain evidence="3">BPL690</strain>
    </source>
</reference>
<comment type="caution">
    <text evidence="3">The sequence shown here is derived from an EMBL/GenBank/DDBJ whole genome shotgun (WGS) entry which is preliminary data.</text>
</comment>
<feature type="domain" description="Inositol polyphosphate-related phosphatase" evidence="2">
    <location>
        <begin position="413"/>
        <end position="750"/>
    </location>
</feature>
<dbReference type="InterPro" id="IPR046985">
    <property type="entry name" value="IP5"/>
</dbReference>
<dbReference type="SUPFAM" id="SSF50978">
    <property type="entry name" value="WD40 repeat-like"/>
    <property type="match status" value="1"/>
</dbReference>
<dbReference type="InterPro" id="IPR000300">
    <property type="entry name" value="IPPc"/>
</dbReference>
<dbReference type="InterPro" id="IPR036322">
    <property type="entry name" value="WD40_repeat_dom_sf"/>
</dbReference>
<dbReference type="InterPro" id="IPR015943">
    <property type="entry name" value="WD40/YVTN_repeat-like_dom_sf"/>
</dbReference>
<name>A0AAD4M4R6_9AGAM</name>
<dbReference type="SUPFAM" id="SSF56219">
    <property type="entry name" value="DNase I-like"/>
    <property type="match status" value="1"/>
</dbReference>
<dbReference type="PANTHER" id="PTHR11200:SF240">
    <property type="entry name" value="INOSITOL POLYPHOSPHATE 5-PHOSPHATASE C9G1.10C-RELATED"/>
    <property type="match status" value="1"/>
</dbReference>
<evidence type="ECO:0000256" key="1">
    <source>
        <dbReference type="SAM" id="MobiDB-lite"/>
    </source>
</evidence>
<dbReference type="GO" id="GO:0046856">
    <property type="term" value="P:phosphatidylinositol dephosphorylation"/>
    <property type="evidence" value="ECO:0007669"/>
    <property type="project" value="InterPro"/>
</dbReference>
<organism evidence="3 4">
    <name type="scientific">Multifurca ochricompacta</name>
    <dbReference type="NCBI Taxonomy" id="376703"/>
    <lineage>
        <taxon>Eukaryota</taxon>
        <taxon>Fungi</taxon>
        <taxon>Dikarya</taxon>
        <taxon>Basidiomycota</taxon>
        <taxon>Agaricomycotina</taxon>
        <taxon>Agaricomycetes</taxon>
        <taxon>Russulales</taxon>
        <taxon>Russulaceae</taxon>
        <taxon>Multifurca</taxon>
    </lineage>
</organism>
<accession>A0AAD4M4R6</accession>
<proteinExistence type="predicted"/>
<dbReference type="GO" id="GO:0004439">
    <property type="term" value="F:phosphatidylinositol-4,5-bisphosphate 5-phosphatase activity"/>
    <property type="evidence" value="ECO:0007669"/>
    <property type="project" value="TreeGrafter"/>
</dbReference>
<protein>
    <submittedName>
        <fullName evidence="3">DNase I-like protein</fullName>
    </submittedName>
</protein>
<dbReference type="Pfam" id="PF22669">
    <property type="entry name" value="Exo_endo_phos2"/>
    <property type="match status" value="1"/>
</dbReference>